<dbReference type="Proteomes" id="UP000033886">
    <property type="component" value="Unassembled WGS sequence"/>
</dbReference>
<reference evidence="1 2" key="1">
    <citation type="journal article" date="2015" name="Nature">
        <title>rRNA introns, odd ribosomes, and small enigmatic genomes across a large radiation of phyla.</title>
        <authorList>
            <person name="Brown C.T."/>
            <person name="Hug L.A."/>
            <person name="Thomas B.C."/>
            <person name="Sharon I."/>
            <person name="Castelle C.J."/>
            <person name="Singh A."/>
            <person name="Wilkins M.J."/>
            <person name="Williams K.H."/>
            <person name="Banfield J.F."/>
        </authorList>
    </citation>
    <scope>NUCLEOTIDE SEQUENCE [LARGE SCALE GENOMIC DNA]</scope>
</reference>
<proteinExistence type="predicted"/>
<name>A0A0G0IH33_9BACT</name>
<gene>
    <name evidence="1" type="ORF">US29_C0045G0008</name>
</gene>
<organism evidence="1 2">
    <name type="scientific">candidate division WS6 bacterium GW2011_GWF1_36_8</name>
    <dbReference type="NCBI Taxonomy" id="1619098"/>
    <lineage>
        <taxon>Bacteria</taxon>
        <taxon>Candidatus Dojkabacteria</taxon>
    </lineage>
</organism>
<dbReference type="EMBL" id="LBSK01000045">
    <property type="protein sequence ID" value="KKQ15351.1"/>
    <property type="molecule type" value="Genomic_DNA"/>
</dbReference>
<evidence type="ECO:0000313" key="1">
    <source>
        <dbReference type="EMBL" id="KKQ15351.1"/>
    </source>
</evidence>
<protein>
    <submittedName>
        <fullName evidence="1">Uncharacterized protein</fullName>
    </submittedName>
</protein>
<comment type="caution">
    <text evidence="1">The sequence shown here is derived from an EMBL/GenBank/DDBJ whole genome shotgun (WGS) entry which is preliminary data.</text>
</comment>
<evidence type="ECO:0000313" key="2">
    <source>
        <dbReference type="Proteomes" id="UP000033886"/>
    </source>
</evidence>
<dbReference type="AlphaFoldDB" id="A0A0G0IH33"/>
<sequence>MKVDFYTSNEQLAPTVGNYLFSQECSLIMNGQYIEQHGQWYQVTGQTIADNKTEALAVFVYPVPRRPIRIGV</sequence>
<accession>A0A0G0IH33</accession>